<dbReference type="EMBL" id="JANCYW010000003">
    <property type="protein sequence ID" value="KAK4534903.1"/>
    <property type="molecule type" value="Genomic_DNA"/>
</dbReference>
<protein>
    <submittedName>
        <fullName evidence="2">Uncharacterized protein</fullName>
    </submittedName>
</protein>
<comment type="caution">
    <text evidence="2">The sequence shown here is derived from an EMBL/GenBank/DDBJ whole genome shotgun (WGS) entry which is preliminary data.</text>
</comment>
<evidence type="ECO:0000256" key="1">
    <source>
        <dbReference type="SAM" id="MobiDB-lite"/>
    </source>
</evidence>
<evidence type="ECO:0000313" key="2">
    <source>
        <dbReference type="EMBL" id="KAK4534903.1"/>
    </source>
</evidence>
<reference evidence="2 3" key="1">
    <citation type="submission" date="2022-07" db="EMBL/GenBank/DDBJ databases">
        <title>Genome-wide signatures of adaptation to extreme environments.</title>
        <authorList>
            <person name="Cho C.H."/>
            <person name="Yoon H.S."/>
        </authorList>
    </citation>
    <scope>NUCLEOTIDE SEQUENCE [LARGE SCALE GENOMIC DNA]</scope>
    <source>
        <strain evidence="2 3">DBV 063 E5</strain>
    </source>
</reference>
<organism evidence="2 3">
    <name type="scientific">Cyanidium caldarium</name>
    <name type="common">Red alga</name>
    <dbReference type="NCBI Taxonomy" id="2771"/>
    <lineage>
        <taxon>Eukaryota</taxon>
        <taxon>Rhodophyta</taxon>
        <taxon>Bangiophyceae</taxon>
        <taxon>Cyanidiales</taxon>
        <taxon>Cyanidiaceae</taxon>
        <taxon>Cyanidium</taxon>
    </lineage>
</organism>
<feature type="compositionally biased region" description="Acidic residues" evidence="1">
    <location>
        <begin position="45"/>
        <end position="59"/>
    </location>
</feature>
<gene>
    <name evidence="2" type="ORF">CDCA_CDCA03G0928</name>
</gene>
<proteinExistence type="predicted"/>
<name>A0AAV9ISN9_CYACA</name>
<dbReference type="Proteomes" id="UP001301350">
    <property type="component" value="Unassembled WGS sequence"/>
</dbReference>
<keyword evidence="3" id="KW-1185">Reference proteome</keyword>
<feature type="region of interest" description="Disordered" evidence="1">
    <location>
        <begin position="43"/>
        <end position="116"/>
    </location>
</feature>
<accession>A0AAV9ISN9</accession>
<feature type="compositionally biased region" description="Basic and acidic residues" evidence="1">
    <location>
        <begin position="60"/>
        <end position="83"/>
    </location>
</feature>
<evidence type="ECO:0000313" key="3">
    <source>
        <dbReference type="Proteomes" id="UP001301350"/>
    </source>
</evidence>
<sequence length="116" mass="12823">MSLGTRGETRRVLREVERASQVGDSRKWRRQWITVGNVRCYAWEPVDEPEEPEEEDDDHNDTAHTETGADHPNESPMGERHSAEASAGTADTLEGRAPAASVPPPEGARADLEVTF</sequence>
<dbReference type="AlphaFoldDB" id="A0AAV9ISN9"/>